<dbReference type="Proteomes" id="UP001269081">
    <property type="component" value="Unassembled WGS sequence"/>
</dbReference>
<reference evidence="3 4" key="1">
    <citation type="submission" date="2023-07" db="EMBL/GenBank/DDBJ databases">
        <title>Sorghum-associated microbial communities from plants grown in Nebraska, USA.</title>
        <authorList>
            <person name="Schachtman D."/>
        </authorList>
    </citation>
    <scope>NUCLEOTIDE SEQUENCE [LARGE SCALE GENOMIC DNA]</scope>
    <source>
        <strain evidence="3 4">4129</strain>
    </source>
</reference>
<keyword evidence="4" id="KW-1185">Reference proteome</keyword>
<dbReference type="RefSeq" id="WP_310284408.1">
    <property type="nucleotide sequence ID" value="NZ_JAVDWQ010000029.1"/>
</dbReference>
<protein>
    <recommendedName>
        <fullName evidence="2">DUF4236 domain-containing protein</fullName>
    </recommendedName>
</protein>
<evidence type="ECO:0000313" key="3">
    <source>
        <dbReference type="EMBL" id="MDR7212659.1"/>
    </source>
</evidence>
<evidence type="ECO:0000256" key="1">
    <source>
        <dbReference type="SAM" id="Phobius"/>
    </source>
</evidence>
<dbReference type="EMBL" id="JAVDWQ010000029">
    <property type="protein sequence ID" value="MDR7212659.1"/>
    <property type="molecule type" value="Genomic_DNA"/>
</dbReference>
<evidence type="ECO:0000259" key="2">
    <source>
        <dbReference type="Pfam" id="PF14020"/>
    </source>
</evidence>
<dbReference type="Pfam" id="PF14020">
    <property type="entry name" value="DUF4236"/>
    <property type="match status" value="1"/>
</dbReference>
<feature type="domain" description="DUF4236" evidence="2">
    <location>
        <begin position="3"/>
        <end position="51"/>
    </location>
</feature>
<accession>A0ABU1YEI7</accession>
<name>A0ABU1YEI7_9FLAO</name>
<keyword evidence="1" id="KW-0812">Transmembrane</keyword>
<keyword evidence="1" id="KW-1133">Transmembrane helix</keyword>
<gene>
    <name evidence="3" type="ORF">J2W48_004624</name>
</gene>
<organism evidence="3 4">
    <name type="scientific">Flavobacterium piscis</name>
    <dbReference type="NCBI Taxonomy" id="1114874"/>
    <lineage>
        <taxon>Bacteria</taxon>
        <taxon>Pseudomonadati</taxon>
        <taxon>Bacteroidota</taxon>
        <taxon>Flavobacteriia</taxon>
        <taxon>Flavobacteriales</taxon>
        <taxon>Flavobacteriaceae</taxon>
        <taxon>Flavobacterium</taxon>
    </lineage>
</organism>
<comment type="caution">
    <text evidence="3">The sequence shown here is derived from an EMBL/GenBank/DDBJ whole genome shotgun (WGS) entry which is preliminary data.</text>
</comment>
<sequence>MGFQFQKRIKLGSGLGLNISKSGISPSLRTRRGTISSRGFSIKTGTSGVNYQNNFSNTKNSGCMLLFAFTGIISFLIYTINQY</sequence>
<proteinExistence type="predicted"/>
<keyword evidence="1" id="KW-0472">Membrane</keyword>
<dbReference type="InterPro" id="IPR025330">
    <property type="entry name" value="DUF4236"/>
</dbReference>
<feature type="transmembrane region" description="Helical" evidence="1">
    <location>
        <begin position="62"/>
        <end position="80"/>
    </location>
</feature>
<evidence type="ECO:0000313" key="4">
    <source>
        <dbReference type="Proteomes" id="UP001269081"/>
    </source>
</evidence>